<dbReference type="SMART" id="SM00645">
    <property type="entry name" value="Pept_C1"/>
    <property type="match status" value="1"/>
</dbReference>
<reference evidence="3" key="1">
    <citation type="submission" date="2021-01" db="EMBL/GenBank/DDBJ databases">
        <authorList>
            <consortium name="Genoscope - CEA"/>
            <person name="William W."/>
        </authorList>
    </citation>
    <scope>NUCLEOTIDE SEQUENCE</scope>
</reference>
<dbReference type="Proteomes" id="UP000688137">
    <property type="component" value="Unassembled WGS sequence"/>
</dbReference>
<feature type="signal peptide" evidence="1">
    <location>
        <begin position="1"/>
        <end position="24"/>
    </location>
</feature>
<dbReference type="EMBL" id="CAJJDM010000145">
    <property type="protein sequence ID" value="CAD8109554.1"/>
    <property type="molecule type" value="Genomic_DNA"/>
</dbReference>
<proteinExistence type="predicted"/>
<dbReference type="InterPro" id="IPR000668">
    <property type="entry name" value="Peptidase_C1A_C"/>
</dbReference>
<evidence type="ECO:0000313" key="4">
    <source>
        <dbReference type="Proteomes" id="UP000688137"/>
    </source>
</evidence>
<evidence type="ECO:0000259" key="2">
    <source>
        <dbReference type="SMART" id="SM00645"/>
    </source>
</evidence>
<name>A0A8S1Q319_PARPR</name>
<accession>A0A8S1Q319</accession>
<evidence type="ECO:0000313" key="3">
    <source>
        <dbReference type="EMBL" id="CAD8109554.1"/>
    </source>
</evidence>
<sequence length="263" mass="29916">MNRYTTITIVVTSCVFLLVTLVSLEQTPSFLTYRPKEYDVTLITQIDNCDQTVFLEGLCQGGNWAHIFTQTLYLTNCLRSSSKQPRLSAEELLQCTKWDEDKCSATPKSLKIVNNIKNFLIENGLSSNKCLSYKQTVNFNLKNKCPIRCDDLSFKKSELRAKDLLELTSTQDIQDHIINKGPVVMALKYGSSLNEYSSGLYTIKNDDQEFGIRFLMIVGWHTEIDGKITWKSLNSFGTQYGVDGRVNIGDKNQYILGYFGFDV</sequence>
<evidence type="ECO:0000256" key="1">
    <source>
        <dbReference type="SAM" id="SignalP"/>
    </source>
</evidence>
<protein>
    <recommendedName>
        <fullName evidence="2">Peptidase C1A papain C-terminal domain-containing protein</fullName>
    </recommendedName>
</protein>
<gene>
    <name evidence="3" type="ORF">PPRIM_AZ9-3.1.T1410045</name>
</gene>
<organism evidence="3 4">
    <name type="scientific">Paramecium primaurelia</name>
    <dbReference type="NCBI Taxonomy" id="5886"/>
    <lineage>
        <taxon>Eukaryota</taxon>
        <taxon>Sar</taxon>
        <taxon>Alveolata</taxon>
        <taxon>Ciliophora</taxon>
        <taxon>Intramacronucleata</taxon>
        <taxon>Oligohymenophorea</taxon>
        <taxon>Peniculida</taxon>
        <taxon>Parameciidae</taxon>
        <taxon>Paramecium</taxon>
    </lineage>
</organism>
<dbReference type="GO" id="GO:0006508">
    <property type="term" value="P:proteolysis"/>
    <property type="evidence" value="ECO:0007669"/>
    <property type="project" value="InterPro"/>
</dbReference>
<feature type="domain" description="Peptidase C1A papain C-terminal" evidence="2">
    <location>
        <begin position="27"/>
        <end position="261"/>
    </location>
</feature>
<feature type="chain" id="PRO_5035884590" description="Peptidase C1A papain C-terminal domain-containing protein" evidence="1">
    <location>
        <begin position="25"/>
        <end position="263"/>
    </location>
</feature>
<keyword evidence="1" id="KW-0732">Signal</keyword>
<dbReference type="Pfam" id="PF00112">
    <property type="entry name" value="Peptidase_C1"/>
    <property type="match status" value="1"/>
</dbReference>
<keyword evidence="4" id="KW-1185">Reference proteome</keyword>
<comment type="caution">
    <text evidence="3">The sequence shown here is derived from an EMBL/GenBank/DDBJ whole genome shotgun (WGS) entry which is preliminary data.</text>
</comment>
<dbReference type="GO" id="GO:0008234">
    <property type="term" value="F:cysteine-type peptidase activity"/>
    <property type="evidence" value="ECO:0007669"/>
    <property type="project" value="InterPro"/>
</dbReference>
<dbReference type="AlphaFoldDB" id="A0A8S1Q319"/>